<keyword evidence="3" id="KW-1185">Reference proteome</keyword>
<feature type="domain" description="Stress-response A/B barrel" evidence="1">
    <location>
        <begin position="2"/>
        <end position="93"/>
    </location>
</feature>
<gene>
    <name evidence="2" type="ORF">D7X32_34370</name>
</gene>
<evidence type="ECO:0000259" key="1">
    <source>
        <dbReference type="PROSITE" id="PS51502"/>
    </source>
</evidence>
<proteinExistence type="predicted"/>
<dbReference type="Pfam" id="PF07876">
    <property type="entry name" value="Dabb"/>
    <property type="match status" value="1"/>
</dbReference>
<dbReference type="RefSeq" id="WP_120606796.1">
    <property type="nucleotide sequence ID" value="NZ_RAWE01000195.1"/>
</dbReference>
<dbReference type="InterPro" id="IPR011008">
    <property type="entry name" value="Dimeric_a/b-barrel"/>
</dbReference>
<dbReference type="Gene3D" id="3.30.70.100">
    <property type="match status" value="1"/>
</dbReference>
<comment type="caution">
    <text evidence="2">The sequence shown here is derived from an EMBL/GenBank/DDBJ whole genome shotgun (WGS) entry which is preliminary data.</text>
</comment>
<accession>A0A3A8JXJ0</accession>
<evidence type="ECO:0000313" key="3">
    <source>
        <dbReference type="Proteomes" id="UP000268313"/>
    </source>
</evidence>
<dbReference type="EMBL" id="RAWE01000195">
    <property type="protein sequence ID" value="RKG96924.1"/>
    <property type="molecule type" value="Genomic_DNA"/>
</dbReference>
<name>A0A3A8JXJ0_9BACT</name>
<dbReference type="AlphaFoldDB" id="A0A3A8JXJ0"/>
<dbReference type="Proteomes" id="UP000268313">
    <property type="component" value="Unassembled WGS sequence"/>
</dbReference>
<dbReference type="InterPro" id="IPR013097">
    <property type="entry name" value="Dabb"/>
</dbReference>
<dbReference type="PROSITE" id="PS51502">
    <property type="entry name" value="S_R_A_B_BARREL"/>
    <property type="match status" value="1"/>
</dbReference>
<sequence length="133" mass="14497">MFINLLRFRFKDGVSEAEKARALEAISLTAKSEAVSFSVVGRDLGNPVDGFTHAYCVGIADLSALRRYFDDPLHRAGDLLFLPLVGRLWRMALTDDADPALGGKIQAMHAEKMAGDPEWAALLAAIPDLRLQG</sequence>
<dbReference type="SUPFAM" id="SSF54909">
    <property type="entry name" value="Dimeric alpha+beta barrel"/>
    <property type="match status" value="1"/>
</dbReference>
<dbReference type="OrthoDB" id="5518399at2"/>
<organism evidence="2 3">
    <name type="scientific">Corallococcus carmarthensis</name>
    <dbReference type="NCBI Taxonomy" id="2316728"/>
    <lineage>
        <taxon>Bacteria</taxon>
        <taxon>Pseudomonadati</taxon>
        <taxon>Myxococcota</taxon>
        <taxon>Myxococcia</taxon>
        <taxon>Myxococcales</taxon>
        <taxon>Cystobacterineae</taxon>
        <taxon>Myxococcaceae</taxon>
        <taxon>Corallococcus</taxon>
    </lineage>
</organism>
<protein>
    <submittedName>
        <fullName evidence="2">Dabb family protein</fullName>
    </submittedName>
</protein>
<evidence type="ECO:0000313" key="2">
    <source>
        <dbReference type="EMBL" id="RKG96924.1"/>
    </source>
</evidence>
<reference evidence="3" key="1">
    <citation type="submission" date="2018-09" db="EMBL/GenBank/DDBJ databases">
        <authorList>
            <person name="Livingstone P.G."/>
            <person name="Whitworth D.E."/>
        </authorList>
    </citation>
    <scope>NUCLEOTIDE SEQUENCE [LARGE SCALE GENOMIC DNA]</scope>
    <source>
        <strain evidence="3">CA043D</strain>
    </source>
</reference>